<protein>
    <submittedName>
        <fullName evidence="2">CoF synthetase</fullName>
    </submittedName>
</protein>
<name>A0A2W5VJX0_9CAUL</name>
<accession>A0A2W5VJX0</accession>
<organism evidence="2 3">
    <name type="scientific">Caulobacter segnis</name>
    <dbReference type="NCBI Taxonomy" id="88688"/>
    <lineage>
        <taxon>Bacteria</taxon>
        <taxon>Pseudomonadati</taxon>
        <taxon>Pseudomonadota</taxon>
        <taxon>Alphaproteobacteria</taxon>
        <taxon>Caulobacterales</taxon>
        <taxon>Caulobacteraceae</taxon>
        <taxon>Caulobacter</taxon>
    </lineage>
</organism>
<dbReference type="PANTHER" id="PTHR43845">
    <property type="entry name" value="BLR5969 PROTEIN"/>
    <property type="match status" value="1"/>
</dbReference>
<dbReference type="InterPro" id="IPR042099">
    <property type="entry name" value="ANL_N_sf"/>
</dbReference>
<dbReference type="SUPFAM" id="SSF56801">
    <property type="entry name" value="Acetyl-CoA synthetase-like"/>
    <property type="match status" value="1"/>
</dbReference>
<reference evidence="2 3" key="1">
    <citation type="submission" date="2017-08" db="EMBL/GenBank/DDBJ databases">
        <title>Infants hospitalized years apart are colonized by the same room-sourced microbial strains.</title>
        <authorList>
            <person name="Brooks B."/>
            <person name="Olm M.R."/>
            <person name="Firek B.A."/>
            <person name="Baker R."/>
            <person name="Thomas B.C."/>
            <person name="Morowitz M.J."/>
            <person name="Banfield J.F."/>
        </authorList>
    </citation>
    <scope>NUCLEOTIDE SEQUENCE [LARGE SCALE GENOMIC DNA]</scope>
    <source>
        <strain evidence="2">S2_003_000_R2_4</strain>
    </source>
</reference>
<dbReference type="AlphaFoldDB" id="A0A2W5VJX0"/>
<gene>
    <name evidence="2" type="ORF">DI526_01655</name>
</gene>
<sequence>MLAEHPIGDDFVAFATSVSRDALRAHQNKLFLRCVARAWQIPFYQRLWGAAGIEPGDIRSIDDLPRLPMFSKSDIMESLKLAPPFGDFAGFESYPADQKPPAIMHTTSGTTGDPQVLLFGPKSREVQNLLLARSFRFQGLRPDDVIHSVYGHGMINGGHYVREALTHWTSATFMSAGTGVETRSLQQVELMKRFKATVIAGFADYVKKLADVARDNGIEPGRDIPLRMISGQLGREDKAVMKEVWGVDQCFDWYGVGDTGLIAGEGPDQDGLYVHEDAHYVELCDIDTGAPVADGELGDMVVTCLFKDDLYPIIRFNTHDVSRRLTGKSSIGIQYDRIAGFLGRSDNMVKIRGINIFPHGVGAMLEEFDAFAGEFICLARRDQTGRDSFVVVAETTAPEAAYADVARAFGEALKRKIGIEVEVELTCKGATAARTQIDVRQKPIRLIDERK</sequence>
<evidence type="ECO:0000313" key="3">
    <source>
        <dbReference type="Proteomes" id="UP000249393"/>
    </source>
</evidence>
<dbReference type="InterPro" id="IPR028154">
    <property type="entry name" value="AMP-dep_Lig_C"/>
</dbReference>
<evidence type="ECO:0000313" key="2">
    <source>
        <dbReference type="EMBL" id="PZR37016.1"/>
    </source>
</evidence>
<feature type="domain" description="AMP-dependent ligase C-terminal" evidence="1">
    <location>
        <begin position="353"/>
        <end position="450"/>
    </location>
</feature>
<proteinExistence type="predicted"/>
<dbReference type="Gene3D" id="3.30.300.30">
    <property type="match status" value="1"/>
</dbReference>
<dbReference type="InterPro" id="IPR045851">
    <property type="entry name" value="AMP-bd_C_sf"/>
</dbReference>
<evidence type="ECO:0000259" key="1">
    <source>
        <dbReference type="Pfam" id="PF14535"/>
    </source>
</evidence>
<dbReference type="PANTHER" id="PTHR43845:SF1">
    <property type="entry name" value="BLR5969 PROTEIN"/>
    <property type="match status" value="1"/>
</dbReference>
<dbReference type="Proteomes" id="UP000249393">
    <property type="component" value="Unassembled WGS sequence"/>
</dbReference>
<dbReference type="Pfam" id="PF14535">
    <property type="entry name" value="AMP-binding_C_2"/>
    <property type="match status" value="1"/>
</dbReference>
<dbReference type="Gene3D" id="3.40.50.12780">
    <property type="entry name" value="N-terminal domain of ligase-like"/>
    <property type="match status" value="1"/>
</dbReference>
<comment type="caution">
    <text evidence="2">The sequence shown here is derived from an EMBL/GenBank/DDBJ whole genome shotgun (WGS) entry which is preliminary data.</text>
</comment>
<dbReference type="EMBL" id="QFQZ01000003">
    <property type="protein sequence ID" value="PZR37016.1"/>
    <property type="molecule type" value="Genomic_DNA"/>
</dbReference>